<name>A0A1Q3ELA4_LENED</name>
<gene>
    <name evidence="1" type="ORF">LENED_010006</name>
</gene>
<proteinExistence type="predicted"/>
<dbReference type="AlphaFoldDB" id="A0A1Q3ELA4"/>
<protein>
    <submittedName>
        <fullName evidence="1">Uncharacterized protein</fullName>
    </submittedName>
</protein>
<organism evidence="1 2">
    <name type="scientific">Lentinula edodes</name>
    <name type="common">Shiitake mushroom</name>
    <name type="synonym">Lentinus edodes</name>
    <dbReference type="NCBI Taxonomy" id="5353"/>
    <lineage>
        <taxon>Eukaryota</taxon>
        <taxon>Fungi</taxon>
        <taxon>Dikarya</taxon>
        <taxon>Basidiomycota</taxon>
        <taxon>Agaricomycotina</taxon>
        <taxon>Agaricomycetes</taxon>
        <taxon>Agaricomycetidae</taxon>
        <taxon>Agaricales</taxon>
        <taxon>Marasmiineae</taxon>
        <taxon>Omphalotaceae</taxon>
        <taxon>Lentinula</taxon>
    </lineage>
</organism>
<reference evidence="1 2" key="1">
    <citation type="submission" date="2016-08" db="EMBL/GenBank/DDBJ databases">
        <authorList>
            <consortium name="Lentinula edodes genome sequencing consortium"/>
            <person name="Sakamoto Y."/>
            <person name="Nakade K."/>
            <person name="Sato S."/>
            <person name="Yoshida Y."/>
            <person name="Miyazaki K."/>
            <person name="Natsume S."/>
            <person name="Konno N."/>
        </authorList>
    </citation>
    <scope>NUCLEOTIDE SEQUENCE [LARGE SCALE GENOMIC DNA]</scope>
    <source>
        <strain evidence="1 2">NBRC 111202</strain>
    </source>
</reference>
<evidence type="ECO:0000313" key="1">
    <source>
        <dbReference type="EMBL" id="GAW07975.1"/>
    </source>
</evidence>
<dbReference type="EMBL" id="BDGU01000546">
    <property type="protein sequence ID" value="GAW07975.1"/>
    <property type="molecule type" value="Genomic_DNA"/>
</dbReference>
<keyword evidence="2" id="KW-1185">Reference proteome</keyword>
<accession>A0A1Q3ELA4</accession>
<evidence type="ECO:0000313" key="2">
    <source>
        <dbReference type="Proteomes" id="UP000188533"/>
    </source>
</evidence>
<comment type="caution">
    <text evidence="1">The sequence shown here is derived from an EMBL/GenBank/DDBJ whole genome shotgun (WGS) entry which is preliminary data.</text>
</comment>
<dbReference type="Proteomes" id="UP000188533">
    <property type="component" value="Unassembled WGS sequence"/>
</dbReference>
<sequence>MYLPFPRFNPSPSRVWLFVCSYVEQWYASFRIGQLDELLSIFTTDDSVTRREAYFPHRRGYTLLLHSPSIYEDD</sequence>
<reference evidence="1 2" key="2">
    <citation type="submission" date="2017-02" db="EMBL/GenBank/DDBJ databases">
        <title>A genome survey and senescence transcriptome analysis in Lentinula edodes.</title>
        <authorList>
            <person name="Sakamoto Y."/>
            <person name="Nakade K."/>
            <person name="Sato S."/>
            <person name="Yoshida Y."/>
            <person name="Miyazaki K."/>
            <person name="Natsume S."/>
            <person name="Konno N."/>
        </authorList>
    </citation>
    <scope>NUCLEOTIDE SEQUENCE [LARGE SCALE GENOMIC DNA]</scope>
    <source>
        <strain evidence="1 2">NBRC 111202</strain>
    </source>
</reference>